<dbReference type="EC" id="5.2.1.8" evidence="5"/>
<feature type="domain" description="PPIase FKBP-type" evidence="8">
    <location>
        <begin position="71"/>
        <end position="161"/>
    </location>
</feature>
<keyword evidence="10" id="KW-1185">Reference proteome</keyword>
<gene>
    <name evidence="9" type="ORF">OKJ48_28645</name>
</gene>
<name>A0ABU6CHI1_9ACTN</name>
<accession>A0ABU6CHI1</accession>
<evidence type="ECO:0000256" key="4">
    <source>
        <dbReference type="PROSITE-ProRule" id="PRU00277"/>
    </source>
</evidence>
<comment type="catalytic activity">
    <reaction evidence="1 4 5">
        <text>[protein]-peptidylproline (omega=180) = [protein]-peptidylproline (omega=0)</text>
        <dbReference type="Rhea" id="RHEA:16237"/>
        <dbReference type="Rhea" id="RHEA-COMP:10747"/>
        <dbReference type="Rhea" id="RHEA-COMP:10748"/>
        <dbReference type="ChEBI" id="CHEBI:83833"/>
        <dbReference type="ChEBI" id="CHEBI:83834"/>
        <dbReference type="EC" id="5.2.1.8"/>
    </reaction>
</comment>
<dbReference type="Proteomes" id="UP001352223">
    <property type="component" value="Unassembled WGS sequence"/>
</dbReference>
<dbReference type="PROSITE" id="PS50059">
    <property type="entry name" value="FKBP_PPIASE"/>
    <property type="match status" value="1"/>
</dbReference>
<evidence type="ECO:0000256" key="3">
    <source>
        <dbReference type="ARBA" id="ARBA00023235"/>
    </source>
</evidence>
<comment type="caution">
    <text evidence="9">The sequence shown here is derived from an EMBL/GenBank/DDBJ whole genome shotgun (WGS) entry which is preliminary data.</text>
</comment>
<proteinExistence type="inferred from homology"/>
<sequence length="314" mass="32790">MPLAPALRAAAALAVVALAAGACTASEPTNVPEVTGAFGDRPEITIPDLPAPEQGRTTVLREGTGPEVREGQVAVTDVEMKVWEGKRKLVSSWGLLQPTTVSFGGERVFRGWGQALLGRKGGSRVLMVAPSKSGVGPHGRARAGVGPGDHMVLVFDLVGGYGVDQRVPERKAPGVGTGSAPSVSFTGPKGTPTVGRWGTGTPDKLDVRVLVEGKGPVLGDGDVAVAQYGTWIWGRDKPLRRTYAATGPSGMLLSKDALPPGLYEALKGTRVGSRLRVAVPAQYRKGFTATKGGIAAPSEHPIFWVIDVLDHQDR</sequence>
<dbReference type="SUPFAM" id="SSF54534">
    <property type="entry name" value="FKBP-like"/>
    <property type="match status" value="2"/>
</dbReference>
<dbReference type="RefSeq" id="WP_324771903.1">
    <property type="nucleotide sequence ID" value="NZ_BAAATS010000006.1"/>
</dbReference>
<evidence type="ECO:0000256" key="2">
    <source>
        <dbReference type="ARBA" id="ARBA00023110"/>
    </source>
</evidence>
<feature type="region of interest" description="Disordered" evidence="6">
    <location>
        <begin position="33"/>
        <end position="54"/>
    </location>
</feature>
<dbReference type="Gene3D" id="3.10.50.40">
    <property type="match status" value="2"/>
</dbReference>
<comment type="similarity">
    <text evidence="5">Belongs to the FKBP-type PPIase family.</text>
</comment>
<organism evidence="9 10">
    <name type="scientific">Streptomyces kunmingensis</name>
    <dbReference type="NCBI Taxonomy" id="68225"/>
    <lineage>
        <taxon>Bacteria</taxon>
        <taxon>Bacillati</taxon>
        <taxon>Actinomycetota</taxon>
        <taxon>Actinomycetes</taxon>
        <taxon>Kitasatosporales</taxon>
        <taxon>Streptomycetaceae</taxon>
        <taxon>Streptomyces</taxon>
    </lineage>
</organism>
<evidence type="ECO:0000256" key="5">
    <source>
        <dbReference type="RuleBase" id="RU003915"/>
    </source>
</evidence>
<dbReference type="GO" id="GO:0016853">
    <property type="term" value="F:isomerase activity"/>
    <property type="evidence" value="ECO:0007669"/>
    <property type="project" value="UniProtKB-KW"/>
</dbReference>
<evidence type="ECO:0000313" key="10">
    <source>
        <dbReference type="Proteomes" id="UP001352223"/>
    </source>
</evidence>
<keyword evidence="3 4" id="KW-0413">Isomerase</keyword>
<keyword evidence="7" id="KW-0732">Signal</keyword>
<evidence type="ECO:0000259" key="8">
    <source>
        <dbReference type="PROSITE" id="PS50059"/>
    </source>
</evidence>
<evidence type="ECO:0000313" key="9">
    <source>
        <dbReference type="EMBL" id="MEB3964180.1"/>
    </source>
</evidence>
<protein>
    <recommendedName>
        <fullName evidence="5">Peptidyl-prolyl cis-trans isomerase</fullName>
        <ecNumber evidence="5">5.2.1.8</ecNumber>
    </recommendedName>
</protein>
<dbReference type="InterPro" id="IPR001179">
    <property type="entry name" value="PPIase_FKBP_dom"/>
</dbReference>
<dbReference type="Pfam" id="PF00254">
    <property type="entry name" value="FKBP_C"/>
    <property type="match status" value="1"/>
</dbReference>
<feature type="chain" id="PRO_5047298851" description="Peptidyl-prolyl cis-trans isomerase" evidence="7">
    <location>
        <begin position="26"/>
        <end position="314"/>
    </location>
</feature>
<evidence type="ECO:0000256" key="7">
    <source>
        <dbReference type="SAM" id="SignalP"/>
    </source>
</evidence>
<dbReference type="EMBL" id="JAOZYB010000303">
    <property type="protein sequence ID" value="MEB3964180.1"/>
    <property type="molecule type" value="Genomic_DNA"/>
</dbReference>
<keyword evidence="2 4" id="KW-0697">Rotamase</keyword>
<evidence type="ECO:0000256" key="1">
    <source>
        <dbReference type="ARBA" id="ARBA00000971"/>
    </source>
</evidence>
<reference evidence="9 10" key="1">
    <citation type="submission" date="2022-10" db="EMBL/GenBank/DDBJ databases">
        <authorList>
            <person name="Xie J."/>
            <person name="Shen N."/>
        </authorList>
    </citation>
    <scope>NUCLEOTIDE SEQUENCE [LARGE SCALE GENOMIC DNA]</scope>
    <source>
        <strain evidence="9 10">DSM 41681</strain>
    </source>
</reference>
<feature type="signal peptide" evidence="7">
    <location>
        <begin position="1"/>
        <end position="25"/>
    </location>
</feature>
<feature type="region of interest" description="Disordered" evidence="6">
    <location>
        <begin position="171"/>
        <end position="199"/>
    </location>
</feature>
<dbReference type="InterPro" id="IPR046357">
    <property type="entry name" value="PPIase_dom_sf"/>
</dbReference>
<evidence type="ECO:0000256" key="6">
    <source>
        <dbReference type="SAM" id="MobiDB-lite"/>
    </source>
</evidence>